<dbReference type="InterPro" id="IPR030931">
    <property type="entry name" value="Group_II_RT_mat"/>
</dbReference>
<organism evidence="4">
    <name type="scientific">Polaromonas hydrogenivorans</name>
    <dbReference type="NCBI Taxonomy" id="335476"/>
    <lineage>
        <taxon>Bacteria</taxon>
        <taxon>Pseudomonadati</taxon>
        <taxon>Pseudomonadota</taxon>
        <taxon>Betaproteobacteria</taxon>
        <taxon>Burkholderiales</taxon>
        <taxon>Comamonadaceae</taxon>
        <taxon>Polaromonas</taxon>
    </lineage>
</organism>
<dbReference type="Gene3D" id="1.10.30.50">
    <property type="match status" value="1"/>
</dbReference>
<dbReference type="Pfam" id="PF13655">
    <property type="entry name" value="RVT_N"/>
    <property type="match status" value="1"/>
</dbReference>
<dbReference type="EMBL" id="CP157675">
    <property type="protein sequence ID" value="XBP70250.1"/>
    <property type="molecule type" value="Genomic_DNA"/>
</dbReference>
<dbReference type="GO" id="GO:0004519">
    <property type="term" value="F:endonuclease activity"/>
    <property type="evidence" value="ECO:0007669"/>
    <property type="project" value="InterPro"/>
</dbReference>
<dbReference type="Pfam" id="PF00078">
    <property type="entry name" value="RVT_1"/>
    <property type="match status" value="1"/>
</dbReference>
<dbReference type="InterPro" id="IPR013597">
    <property type="entry name" value="Mat_intron_G2"/>
</dbReference>
<dbReference type="InterPro" id="IPR043502">
    <property type="entry name" value="DNA/RNA_pol_sf"/>
</dbReference>
<dbReference type="GO" id="GO:0003964">
    <property type="term" value="F:RNA-directed DNA polymerase activity"/>
    <property type="evidence" value="ECO:0007669"/>
    <property type="project" value="UniProtKB-KW"/>
</dbReference>
<proteinExistence type="inferred from homology"/>
<dbReference type="Pfam" id="PF01844">
    <property type="entry name" value="HNH"/>
    <property type="match status" value="1"/>
</dbReference>
<dbReference type="EC" id="2.7.7.49" evidence="4"/>
<dbReference type="InterPro" id="IPR003615">
    <property type="entry name" value="HNH_nuc"/>
</dbReference>
<comment type="similarity">
    <text evidence="1">Belongs to the bacterial reverse transcriptase family.</text>
</comment>
<dbReference type="NCBIfam" id="TIGR04416">
    <property type="entry name" value="group_II_RT_mat"/>
    <property type="match status" value="1"/>
</dbReference>
<evidence type="ECO:0000259" key="3">
    <source>
        <dbReference type="PROSITE" id="PS50878"/>
    </source>
</evidence>
<dbReference type="PROSITE" id="PS50878">
    <property type="entry name" value="RT_POL"/>
    <property type="match status" value="1"/>
</dbReference>
<dbReference type="CDD" id="cd00085">
    <property type="entry name" value="HNHc"/>
    <property type="match status" value="1"/>
</dbReference>
<dbReference type="SMART" id="SM00507">
    <property type="entry name" value="HNHc"/>
    <property type="match status" value="1"/>
</dbReference>
<dbReference type="Pfam" id="PF08388">
    <property type="entry name" value="GIIM"/>
    <property type="match status" value="1"/>
</dbReference>
<evidence type="ECO:0000256" key="1">
    <source>
        <dbReference type="ARBA" id="ARBA00034120"/>
    </source>
</evidence>
<evidence type="ECO:0000313" key="4">
    <source>
        <dbReference type="EMBL" id="XBP70250.1"/>
    </source>
</evidence>
<dbReference type="GO" id="GO:0003676">
    <property type="term" value="F:nucleic acid binding"/>
    <property type="evidence" value="ECO:0007669"/>
    <property type="project" value="InterPro"/>
</dbReference>
<keyword evidence="4" id="KW-0695">RNA-directed DNA polymerase</keyword>
<dbReference type="InterPro" id="IPR025960">
    <property type="entry name" value="RVT_N"/>
</dbReference>
<dbReference type="InterPro" id="IPR051083">
    <property type="entry name" value="GrpII_Intron_Splice-Mob/Def"/>
</dbReference>
<feature type="domain" description="Reverse transcriptase" evidence="3">
    <location>
        <begin position="102"/>
        <end position="338"/>
    </location>
</feature>
<feature type="region of interest" description="Disordered" evidence="2">
    <location>
        <begin position="1"/>
        <end position="20"/>
    </location>
</feature>
<evidence type="ECO:0000256" key="2">
    <source>
        <dbReference type="SAM" id="MobiDB-lite"/>
    </source>
</evidence>
<dbReference type="RefSeq" id="WP_349279471.1">
    <property type="nucleotide sequence ID" value="NZ_CBCSCU010000005.1"/>
</dbReference>
<dbReference type="AlphaFoldDB" id="A0AAU7LRP5"/>
<protein>
    <submittedName>
        <fullName evidence="4">Group II intron reverse transcriptase/maturase</fullName>
        <ecNumber evidence="4">2.7.7.49</ecNumber>
    </submittedName>
</protein>
<sequence length="573" mass="65789">MENISEVGGNTHDFDAASPGKPSNWHSIDWGLVMKFVGKAQMRIAQAEKEQDHRKVSRLQRSLVRSWQAKALAVRKVTTNQGKRTSGIDRELWDTPEIKWDAVCRLNRECYRASPLRRVYIPKSNGKERPLGIPTMFDRAMQALHLLGLEPIVEGNSDPNSYGFRKERSTHDARSQLFVCLSKKASAQWVLDADIKGFFDNINHEWLMNNVPMDKRILAQWLKSGVVDKGHFRQTEMGTPQGGIISPTLANITLNGLESGLHKHLRQKLGAKRAESAKVNVVRYADDFVVTGNSQELLETTVKPWVVEFLRKRGLVLSEEKTKIGHIEQGFDFLGWNFRKYGEKMLIKPSQKNVKAFYGKVAEIIATSLSMPTETLIHRLNPLLQGWATYHRGVVAKATFSKLDHLIYWRLMRWGLRRHPRKSAKWVLEHYWKRPNGRWDFISKENGCDETSDPPALIKLADTPIVRHVKIKGEYNPFDKEWLVYGEQLREKRMSQVIRDAQRLRLWISQNGDCALCKVPIDDLEDCDDHHIVYRQFGGSDALKNRVLLHRVCHVRVHALGLEVTKPVPARGL</sequence>
<dbReference type="SUPFAM" id="SSF56672">
    <property type="entry name" value="DNA/RNA polymerases"/>
    <property type="match status" value="1"/>
</dbReference>
<dbReference type="InterPro" id="IPR043128">
    <property type="entry name" value="Rev_trsase/Diguanyl_cyclase"/>
</dbReference>
<keyword evidence="4" id="KW-0548">Nucleotidyltransferase</keyword>
<dbReference type="Gene3D" id="3.30.70.270">
    <property type="match status" value="1"/>
</dbReference>
<dbReference type="CDD" id="cd01651">
    <property type="entry name" value="RT_G2_intron"/>
    <property type="match status" value="1"/>
</dbReference>
<accession>A0AAU7LRP5</accession>
<dbReference type="InterPro" id="IPR000477">
    <property type="entry name" value="RT_dom"/>
</dbReference>
<name>A0AAU7LRP5_9BURK</name>
<dbReference type="PANTHER" id="PTHR34047:SF8">
    <property type="entry name" value="PROTEIN YKFC"/>
    <property type="match status" value="1"/>
</dbReference>
<dbReference type="InterPro" id="IPR002711">
    <property type="entry name" value="HNH"/>
</dbReference>
<dbReference type="PANTHER" id="PTHR34047">
    <property type="entry name" value="NUCLEAR INTRON MATURASE 1, MITOCHONDRIAL-RELATED"/>
    <property type="match status" value="1"/>
</dbReference>
<reference evidence="4" key="1">
    <citation type="submission" date="2024-05" db="EMBL/GenBank/DDBJ databases">
        <authorList>
            <person name="Bunk B."/>
            <person name="Swiderski J."/>
            <person name="Sproer C."/>
            <person name="Thiel V."/>
        </authorList>
    </citation>
    <scope>NUCLEOTIDE SEQUENCE</scope>
    <source>
        <strain evidence="4">DSM 17735</strain>
    </source>
</reference>
<gene>
    <name evidence="4" type="primary">ltrA</name>
    <name evidence="4" type="ORF">ABLV49_20695</name>
</gene>
<keyword evidence="4" id="KW-0808">Transferase</keyword>
<dbReference type="GO" id="GO:0008270">
    <property type="term" value="F:zinc ion binding"/>
    <property type="evidence" value="ECO:0007669"/>
    <property type="project" value="InterPro"/>
</dbReference>